<protein>
    <submittedName>
        <fullName evidence="2">Uncharacterized protein</fullName>
    </submittedName>
</protein>
<organism evidence="2 3">
    <name type="scientific">Citricoccus parietis</name>
    <dbReference type="NCBI Taxonomy" id="592307"/>
    <lineage>
        <taxon>Bacteria</taxon>
        <taxon>Bacillati</taxon>
        <taxon>Actinomycetota</taxon>
        <taxon>Actinomycetes</taxon>
        <taxon>Micrococcales</taxon>
        <taxon>Micrococcaceae</taxon>
        <taxon>Citricoccus</taxon>
    </lineage>
</organism>
<dbReference type="EMBL" id="JBHLWH010000042">
    <property type="protein sequence ID" value="MFC0249639.1"/>
    <property type="molecule type" value="Genomic_DNA"/>
</dbReference>
<gene>
    <name evidence="2" type="ORF">ACFFIO_14130</name>
</gene>
<feature type="compositionally biased region" description="Low complexity" evidence="1">
    <location>
        <begin position="58"/>
        <end position="75"/>
    </location>
</feature>
<evidence type="ECO:0000313" key="2">
    <source>
        <dbReference type="EMBL" id="MFC0249639.1"/>
    </source>
</evidence>
<keyword evidence="3" id="KW-1185">Reference proteome</keyword>
<accession>A0ABV6F7Y0</accession>
<proteinExistence type="predicted"/>
<name>A0ABV6F7Y0_9MICC</name>
<dbReference type="RefSeq" id="WP_378042761.1">
    <property type="nucleotide sequence ID" value="NZ_JBHLWH010000042.1"/>
</dbReference>
<evidence type="ECO:0000256" key="1">
    <source>
        <dbReference type="SAM" id="MobiDB-lite"/>
    </source>
</evidence>
<sequence length="96" mass="10348">MTIDFAAREQAGRALYEQRMSLLPGLGQPPAPAWEDLSDGERERWCRHTDGPVPGPGPTRTRPVTRPPGVMADGVDGARVDDATLARGAQGGRRSR</sequence>
<dbReference type="Proteomes" id="UP001589766">
    <property type="component" value="Unassembled WGS sequence"/>
</dbReference>
<comment type="caution">
    <text evidence="2">The sequence shown here is derived from an EMBL/GenBank/DDBJ whole genome shotgun (WGS) entry which is preliminary data.</text>
</comment>
<evidence type="ECO:0000313" key="3">
    <source>
        <dbReference type="Proteomes" id="UP001589766"/>
    </source>
</evidence>
<reference evidence="2 3" key="1">
    <citation type="submission" date="2024-09" db="EMBL/GenBank/DDBJ databases">
        <authorList>
            <person name="Sun Q."/>
            <person name="Mori K."/>
        </authorList>
    </citation>
    <scope>NUCLEOTIDE SEQUENCE [LARGE SCALE GENOMIC DNA]</scope>
    <source>
        <strain evidence="2 3">CCM 7609</strain>
    </source>
</reference>
<feature type="region of interest" description="Disordered" evidence="1">
    <location>
        <begin position="46"/>
        <end position="96"/>
    </location>
</feature>